<name>A0A4Z2E483_9TELE</name>
<sequence>MLGKFTMTGGITLVYAYTAELYPTVLRNTATGTCSAFSKVGSSIAPFLSQLIDTDTSLLEAQAILIDPLEVKKAPEPGPSGPDCAYFKYLPYIVMGTLAVVSAFAVLFLPESLGRPLPQTIQQMHKRERWVP</sequence>
<gene>
    <name evidence="7" type="primary">SLC22A5_2</name>
    <name evidence="7" type="ORF">EYF80_066142</name>
</gene>
<dbReference type="GO" id="GO:0022857">
    <property type="term" value="F:transmembrane transporter activity"/>
    <property type="evidence" value="ECO:0007669"/>
    <property type="project" value="InterPro"/>
</dbReference>
<organism evidence="7 8">
    <name type="scientific">Liparis tanakae</name>
    <name type="common">Tanaka's snailfish</name>
    <dbReference type="NCBI Taxonomy" id="230148"/>
    <lineage>
        <taxon>Eukaryota</taxon>
        <taxon>Metazoa</taxon>
        <taxon>Chordata</taxon>
        <taxon>Craniata</taxon>
        <taxon>Vertebrata</taxon>
        <taxon>Euteleostomi</taxon>
        <taxon>Actinopterygii</taxon>
        <taxon>Neopterygii</taxon>
        <taxon>Teleostei</taxon>
        <taxon>Neoteleostei</taxon>
        <taxon>Acanthomorphata</taxon>
        <taxon>Eupercaria</taxon>
        <taxon>Perciformes</taxon>
        <taxon>Cottioidei</taxon>
        <taxon>Cottales</taxon>
        <taxon>Liparidae</taxon>
        <taxon>Liparis</taxon>
    </lineage>
</organism>
<evidence type="ECO:0000313" key="7">
    <source>
        <dbReference type="EMBL" id="TNN23736.1"/>
    </source>
</evidence>
<keyword evidence="2 5" id="KW-0812">Transmembrane</keyword>
<dbReference type="PROSITE" id="PS50850">
    <property type="entry name" value="MFS"/>
    <property type="match status" value="1"/>
</dbReference>
<dbReference type="SUPFAM" id="SSF103473">
    <property type="entry name" value="MFS general substrate transporter"/>
    <property type="match status" value="1"/>
</dbReference>
<dbReference type="Proteomes" id="UP000314294">
    <property type="component" value="Unassembled WGS sequence"/>
</dbReference>
<comment type="caution">
    <text evidence="7">The sequence shown here is derived from an EMBL/GenBank/DDBJ whole genome shotgun (WGS) entry which is preliminary data.</text>
</comment>
<evidence type="ECO:0000256" key="2">
    <source>
        <dbReference type="ARBA" id="ARBA00022692"/>
    </source>
</evidence>
<keyword evidence="8" id="KW-1185">Reference proteome</keyword>
<evidence type="ECO:0000259" key="6">
    <source>
        <dbReference type="PROSITE" id="PS50850"/>
    </source>
</evidence>
<evidence type="ECO:0000313" key="8">
    <source>
        <dbReference type="Proteomes" id="UP000314294"/>
    </source>
</evidence>
<dbReference type="InterPro" id="IPR036259">
    <property type="entry name" value="MFS_trans_sf"/>
</dbReference>
<keyword evidence="3 5" id="KW-1133">Transmembrane helix</keyword>
<feature type="domain" description="Major facilitator superfamily (MFS) profile" evidence="6">
    <location>
        <begin position="1"/>
        <end position="114"/>
    </location>
</feature>
<evidence type="ECO:0000256" key="1">
    <source>
        <dbReference type="ARBA" id="ARBA00004141"/>
    </source>
</evidence>
<dbReference type="EMBL" id="SRLO01017529">
    <property type="protein sequence ID" value="TNN23736.1"/>
    <property type="molecule type" value="Genomic_DNA"/>
</dbReference>
<accession>A0A4Z2E483</accession>
<dbReference type="AlphaFoldDB" id="A0A4Z2E483"/>
<protein>
    <submittedName>
        <fullName evidence="7">Solute carrier family 22 member 5</fullName>
    </submittedName>
</protein>
<evidence type="ECO:0000256" key="5">
    <source>
        <dbReference type="SAM" id="Phobius"/>
    </source>
</evidence>
<feature type="transmembrane region" description="Helical" evidence="5">
    <location>
        <begin position="89"/>
        <end position="109"/>
    </location>
</feature>
<comment type="subcellular location">
    <subcellularLocation>
        <location evidence="1">Membrane</location>
        <topology evidence="1">Multi-pass membrane protein</topology>
    </subcellularLocation>
</comment>
<keyword evidence="4 5" id="KW-0472">Membrane</keyword>
<reference evidence="7 8" key="1">
    <citation type="submission" date="2019-03" db="EMBL/GenBank/DDBJ databases">
        <title>First draft genome of Liparis tanakae, snailfish: a comprehensive survey of snailfish specific genes.</title>
        <authorList>
            <person name="Kim W."/>
            <person name="Song I."/>
            <person name="Jeong J.-H."/>
            <person name="Kim D."/>
            <person name="Kim S."/>
            <person name="Ryu S."/>
            <person name="Song J.Y."/>
            <person name="Lee S.K."/>
        </authorList>
    </citation>
    <scope>NUCLEOTIDE SEQUENCE [LARGE SCALE GENOMIC DNA]</scope>
    <source>
        <tissue evidence="7">Muscle</tissue>
    </source>
</reference>
<dbReference type="OrthoDB" id="3936150at2759"/>
<dbReference type="GO" id="GO:0016020">
    <property type="term" value="C:membrane"/>
    <property type="evidence" value="ECO:0007669"/>
    <property type="project" value="UniProtKB-SubCell"/>
</dbReference>
<evidence type="ECO:0000256" key="4">
    <source>
        <dbReference type="ARBA" id="ARBA00023136"/>
    </source>
</evidence>
<evidence type="ECO:0000256" key="3">
    <source>
        <dbReference type="ARBA" id="ARBA00022989"/>
    </source>
</evidence>
<dbReference type="Gene3D" id="1.20.1250.20">
    <property type="entry name" value="MFS general substrate transporter like domains"/>
    <property type="match status" value="1"/>
</dbReference>
<proteinExistence type="predicted"/>
<dbReference type="InterPro" id="IPR020846">
    <property type="entry name" value="MFS_dom"/>
</dbReference>
<dbReference type="PANTHER" id="PTHR24064">
    <property type="entry name" value="SOLUTE CARRIER FAMILY 22 MEMBER"/>
    <property type="match status" value="1"/>
</dbReference>